<dbReference type="EMBL" id="JBHSQS010000007">
    <property type="protein sequence ID" value="MFC5924502.1"/>
    <property type="molecule type" value="Genomic_DNA"/>
</dbReference>
<organism evidence="1 2">
    <name type="scientific">Micromonospora vulcania</name>
    <dbReference type="NCBI Taxonomy" id="1441873"/>
    <lineage>
        <taxon>Bacteria</taxon>
        <taxon>Bacillati</taxon>
        <taxon>Actinomycetota</taxon>
        <taxon>Actinomycetes</taxon>
        <taxon>Micromonosporales</taxon>
        <taxon>Micromonosporaceae</taxon>
        <taxon>Micromonospora</taxon>
    </lineage>
</organism>
<name>A0ABW1H787_9ACTN</name>
<accession>A0ABW1H787</accession>
<reference evidence="2" key="1">
    <citation type="journal article" date="2019" name="Int. J. Syst. Evol. Microbiol.">
        <title>The Global Catalogue of Microorganisms (GCM) 10K type strain sequencing project: providing services to taxonomists for standard genome sequencing and annotation.</title>
        <authorList>
            <consortium name="The Broad Institute Genomics Platform"/>
            <consortium name="The Broad Institute Genome Sequencing Center for Infectious Disease"/>
            <person name="Wu L."/>
            <person name="Ma J."/>
        </authorList>
    </citation>
    <scope>NUCLEOTIDE SEQUENCE [LARGE SCALE GENOMIC DNA]</scope>
    <source>
        <strain evidence="2">CGMCC 4.7144</strain>
    </source>
</reference>
<proteinExistence type="predicted"/>
<protein>
    <submittedName>
        <fullName evidence="1">Uncharacterized protein</fullName>
    </submittedName>
</protein>
<keyword evidence="2" id="KW-1185">Reference proteome</keyword>
<evidence type="ECO:0000313" key="2">
    <source>
        <dbReference type="Proteomes" id="UP001596226"/>
    </source>
</evidence>
<evidence type="ECO:0000313" key="1">
    <source>
        <dbReference type="EMBL" id="MFC5924502.1"/>
    </source>
</evidence>
<gene>
    <name evidence="1" type="ORF">ACFQGL_14225</name>
</gene>
<dbReference type="RefSeq" id="WP_377511260.1">
    <property type="nucleotide sequence ID" value="NZ_JBHSQS010000007.1"/>
</dbReference>
<comment type="caution">
    <text evidence="1">The sequence shown here is derived from an EMBL/GenBank/DDBJ whole genome shotgun (WGS) entry which is preliminary data.</text>
</comment>
<sequence length="239" mass="25961">MTTTGREPSTLIDAAVRVLRSLAIHPLALDIDDDGARVLTAMPDHALRTRSRGPYSEDNLPPEALAMVDWISLKLSVTPEPVNLTIEGGGPWPRLLLELTASRVVVRYVVPEDSPPGYQPEPNNIGLAGDINIALGYLANSLRAAGGRLRPEPPIALTLSYPQDPDYERNIAQVPAEFQHLIAPVVADIAVDRSRFSRKQRAAHDEALRASAYSDQPLEPWGNGGFTTRVGSARLRVSP</sequence>
<dbReference type="Proteomes" id="UP001596226">
    <property type="component" value="Unassembled WGS sequence"/>
</dbReference>